<comment type="catalytic activity">
    <reaction evidence="4">
        <text>N(2)-acetyl-L-ornithine + 2-oxoglutarate = N-acetyl-L-glutamate 5-semialdehyde + L-glutamate</text>
        <dbReference type="Rhea" id="RHEA:18049"/>
        <dbReference type="ChEBI" id="CHEBI:16810"/>
        <dbReference type="ChEBI" id="CHEBI:29123"/>
        <dbReference type="ChEBI" id="CHEBI:29985"/>
        <dbReference type="ChEBI" id="CHEBI:57805"/>
        <dbReference type="EC" id="2.6.1.11"/>
    </reaction>
</comment>
<evidence type="ECO:0000313" key="5">
    <source>
        <dbReference type="EMBL" id="AKU89775.1"/>
    </source>
</evidence>
<sequence>MGRNEELADRARNVLVGNYKQQPIAIERGEGCYLYDAEGRRYLDMIAGIATVSLGHCHPKVVAALEAQSKQLWHASNVVYTLPQIELAERICSSSFAERVFFCNSGAEANEAALKLARRWQRDRGQDRFEIIAFQSSFHGRTLFTVTATGQPKYWEGFEPMVPGVHHAKYGDLASVEALIGPKTAAIIVEPVQGEGGVRPAPKGFLAGLRKLADEHGLVLIFDEVQTGMGRTGPLFAYQRHGVEPDVMTLAKALGNGIPIGAMCTREELARSLVPGTHASTFGGNPLAAACASAVFDELLDGGVLERGQIAGEYLAARLGDMARRLGPEKVVEARGQGLLHGVELLGPAAPVISRCRELGVIVNAAGEKVVRLAPPLIIEHVQIDEAVDVLERAIRES</sequence>
<comment type="similarity">
    <text evidence="4">Belongs to the class-III pyridoxal-phosphate-dependent aminotransferase family. ArgD subfamily.</text>
</comment>
<feature type="binding site" evidence="4">
    <location>
        <position position="141"/>
    </location>
    <ligand>
        <name>N(2)-acetyl-L-ornithine</name>
        <dbReference type="ChEBI" id="CHEBI:57805"/>
    </ligand>
</feature>
<comment type="subcellular location">
    <subcellularLocation>
        <location evidence="4">Cytoplasm</location>
    </subcellularLocation>
</comment>
<evidence type="ECO:0000313" key="6">
    <source>
        <dbReference type="Proteomes" id="UP000055590"/>
    </source>
</evidence>
<feature type="binding site" evidence="4">
    <location>
        <position position="280"/>
    </location>
    <ligand>
        <name>N(2)-acetyl-L-ornithine</name>
        <dbReference type="ChEBI" id="CHEBI:57805"/>
    </ligand>
</feature>
<keyword evidence="6" id="KW-1185">Reference proteome</keyword>
<proteinExistence type="inferred from homology"/>
<dbReference type="SUPFAM" id="SSF53383">
    <property type="entry name" value="PLP-dependent transferases"/>
    <property type="match status" value="1"/>
</dbReference>
<feature type="modified residue" description="N6-(pyridoxal phosphate)lysine" evidence="4">
    <location>
        <position position="252"/>
    </location>
</feature>
<dbReference type="UniPathway" id="UPA00068">
    <property type="reaction ID" value="UER00109"/>
</dbReference>
<dbReference type="EMBL" id="CP012332">
    <property type="protein sequence ID" value="AKU89775.1"/>
    <property type="molecule type" value="Genomic_DNA"/>
</dbReference>
<dbReference type="PIRSF" id="PIRSF000521">
    <property type="entry name" value="Transaminase_4ab_Lys_Orn"/>
    <property type="match status" value="1"/>
</dbReference>
<dbReference type="NCBIfam" id="TIGR00707">
    <property type="entry name" value="argD"/>
    <property type="match status" value="1"/>
</dbReference>
<dbReference type="GO" id="GO:0006526">
    <property type="term" value="P:L-arginine biosynthetic process"/>
    <property type="evidence" value="ECO:0007669"/>
    <property type="project" value="UniProtKB-UniRule"/>
</dbReference>
<dbReference type="Gene3D" id="3.90.1150.10">
    <property type="entry name" value="Aspartate Aminotransferase, domain 1"/>
    <property type="match status" value="1"/>
</dbReference>
<dbReference type="InterPro" id="IPR005814">
    <property type="entry name" value="Aminotrans_3"/>
</dbReference>
<dbReference type="CDD" id="cd00610">
    <property type="entry name" value="OAT_like"/>
    <property type="match status" value="1"/>
</dbReference>
<evidence type="ECO:0000256" key="4">
    <source>
        <dbReference type="HAMAP-Rule" id="MF_01107"/>
    </source>
</evidence>
<dbReference type="InterPro" id="IPR015421">
    <property type="entry name" value="PyrdxlP-dep_Trfase_major"/>
</dbReference>
<keyword evidence="3 4" id="KW-0663">Pyridoxal phosphate</keyword>
<dbReference type="InterPro" id="IPR050103">
    <property type="entry name" value="Class-III_PLP-dep_AT"/>
</dbReference>
<organism evidence="5 6">
    <name type="scientific">Vulgatibacter incomptus</name>
    <dbReference type="NCBI Taxonomy" id="1391653"/>
    <lineage>
        <taxon>Bacteria</taxon>
        <taxon>Pseudomonadati</taxon>
        <taxon>Myxococcota</taxon>
        <taxon>Myxococcia</taxon>
        <taxon>Myxococcales</taxon>
        <taxon>Cystobacterineae</taxon>
        <taxon>Vulgatibacteraceae</taxon>
        <taxon>Vulgatibacter</taxon>
    </lineage>
</organism>
<dbReference type="NCBIfam" id="NF002325">
    <property type="entry name" value="PRK01278.1"/>
    <property type="match status" value="1"/>
</dbReference>
<comment type="subunit">
    <text evidence="4">Homodimer.</text>
</comment>
<dbReference type="InterPro" id="IPR049704">
    <property type="entry name" value="Aminotrans_3_PPA_site"/>
</dbReference>
<evidence type="ECO:0000256" key="2">
    <source>
        <dbReference type="ARBA" id="ARBA00022679"/>
    </source>
</evidence>
<dbReference type="PANTHER" id="PTHR11986">
    <property type="entry name" value="AMINOTRANSFERASE CLASS III"/>
    <property type="match status" value="1"/>
</dbReference>
<dbReference type="EC" id="2.6.1.11" evidence="4"/>
<dbReference type="GO" id="GO:0030170">
    <property type="term" value="F:pyridoxal phosphate binding"/>
    <property type="evidence" value="ECO:0007669"/>
    <property type="project" value="InterPro"/>
</dbReference>
<dbReference type="InterPro" id="IPR015424">
    <property type="entry name" value="PyrdxlP-dep_Trfase"/>
</dbReference>
<dbReference type="PROSITE" id="PS00600">
    <property type="entry name" value="AA_TRANSFER_CLASS_3"/>
    <property type="match status" value="1"/>
</dbReference>
<reference evidence="5 6" key="1">
    <citation type="submission" date="2015-08" db="EMBL/GenBank/DDBJ databases">
        <authorList>
            <person name="Babu N.S."/>
            <person name="Beckwith C.J."/>
            <person name="Beseler K.G."/>
            <person name="Brison A."/>
            <person name="Carone J.V."/>
            <person name="Caskin T.P."/>
            <person name="Diamond M."/>
            <person name="Durham M.E."/>
            <person name="Foxe J.M."/>
            <person name="Go M."/>
            <person name="Henderson B.A."/>
            <person name="Jones I.B."/>
            <person name="McGettigan J.A."/>
            <person name="Micheletti S.J."/>
            <person name="Nasrallah M.E."/>
            <person name="Ortiz D."/>
            <person name="Piller C.R."/>
            <person name="Privatt S.R."/>
            <person name="Schneider S.L."/>
            <person name="Sharp S."/>
            <person name="Smith T.C."/>
            <person name="Stanton J.D."/>
            <person name="Ullery H.E."/>
            <person name="Wilson R.J."/>
            <person name="Serrano M.G."/>
            <person name="Buck G."/>
            <person name="Lee V."/>
            <person name="Wang Y."/>
            <person name="Carvalho R."/>
            <person name="Voegtly L."/>
            <person name="Shi R."/>
            <person name="Duckworth R."/>
            <person name="Johnson A."/>
            <person name="Loviza R."/>
            <person name="Walstead R."/>
            <person name="Shah Z."/>
            <person name="Kiflezghi M."/>
            <person name="Wade K."/>
            <person name="Ball S.L."/>
            <person name="Bradley K.W."/>
            <person name="Asai D.J."/>
            <person name="Bowman C.A."/>
            <person name="Russell D.A."/>
            <person name="Pope W.H."/>
            <person name="Jacobs-Sera D."/>
            <person name="Hendrix R.W."/>
            <person name="Hatfull G.F."/>
        </authorList>
    </citation>
    <scope>NUCLEOTIDE SEQUENCE [LARGE SCALE GENOMIC DNA]</scope>
    <source>
        <strain evidence="5 6">DSM 27710</strain>
    </source>
</reference>
<keyword evidence="4" id="KW-0028">Amino-acid biosynthesis</keyword>
<keyword evidence="2 4" id="KW-0808">Transferase</keyword>
<dbReference type="InterPro" id="IPR015422">
    <property type="entry name" value="PyrdxlP-dep_Trfase_small"/>
</dbReference>
<keyword evidence="4" id="KW-0963">Cytoplasm</keyword>
<feature type="binding site" evidence="4">
    <location>
        <position position="138"/>
    </location>
    <ligand>
        <name>pyridoxal 5'-phosphate</name>
        <dbReference type="ChEBI" id="CHEBI:597326"/>
    </ligand>
</feature>
<dbReference type="Pfam" id="PF00202">
    <property type="entry name" value="Aminotran_3"/>
    <property type="match status" value="1"/>
</dbReference>
<feature type="binding site" evidence="4">
    <location>
        <position position="281"/>
    </location>
    <ligand>
        <name>pyridoxal 5'-phosphate</name>
        <dbReference type="ChEBI" id="CHEBI:597326"/>
    </ligand>
</feature>
<keyword evidence="1 4" id="KW-0032">Aminotransferase</keyword>
<dbReference type="Gene3D" id="3.40.640.10">
    <property type="entry name" value="Type I PLP-dependent aspartate aminotransferase-like (Major domain)"/>
    <property type="match status" value="1"/>
</dbReference>
<feature type="binding site" evidence="4">
    <location>
        <begin position="223"/>
        <end position="226"/>
    </location>
    <ligand>
        <name>pyridoxal 5'-phosphate</name>
        <dbReference type="ChEBI" id="CHEBI:597326"/>
    </ligand>
</feature>
<evidence type="ECO:0000256" key="1">
    <source>
        <dbReference type="ARBA" id="ARBA00022576"/>
    </source>
</evidence>
<dbReference type="KEGG" id="vin:AKJ08_0162"/>
<dbReference type="InterPro" id="IPR004636">
    <property type="entry name" value="AcOrn/SuccOrn_fam"/>
</dbReference>
<dbReference type="Proteomes" id="UP000055590">
    <property type="component" value="Chromosome"/>
</dbReference>
<dbReference type="STRING" id="1391653.AKJ08_0162"/>
<name>A0A0K1P8D3_9BACT</name>
<comment type="cofactor">
    <cofactor evidence="4">
        <name>pyridoxal 5'-phosphate</name>
        <dbReference type="ChEBI" id="CHEBI:597326"/>
    </cofactor>
    <text evidence="4">Binds 1 pyridoxal phosphate per subunit.</text>
</comment>
<dbReference type="GO" id="GO:0042802">
    <property type="term" value="F:identical protein binding"/>
    <property type="evidence" value="ECO:0007669"/>
    <property type="project" value="TreeGrafter"/>
</dbReference>
<dbReference type="RefSeq" id="WP_205624754.1">
    <property type="nucleotide sequence ID" value="NZ_CP012332.1"/>
</dbReference>
<dbReference type="FunFam" id="3.40.640.10:FF:000004">
    <property type="entry name" value="Acetylornithine aminotransferase"/>
    <property type="match status" value="1"/>
</dbReference>
<evidence type="ECO:0000256" key="3">
    <source>
        <dbReference type="ARBA" id="ARBA00022898"/>
    </source>
</evidence>
<gene>
    <name evidence="4" type="primary">argD</name>
    <name evidence="5" type="ORF">AKJ08_0162</name>
</gene>
<comment type="pathway">
    <text evidence="4">Amino-acid biosynthesis; L-arginine biosynthesis; N(2)-acetyl-L-ornithine from L-glutamate: step 4/4.</text>
</comment>
<dbReference type="GO" id="GO:0005737">
    <property type="term" value="C:cytoplasm"/>
    <property type="evidence" value="ECO:0007669"/>
    <property type="project" value="UniProtKB-SubCell"/>
</dbReference>
<keyword evidence="4" id="KW-0055">Arginine biosynthesis</keyword>
<accession>A0A0K1P8D3</accession>
<dbReference type="GO" id="GO:0003992">
    <property type="term" value="F:N2-acetyl-L-ornithine:2-oxoglutarate 5-aminotransferase activity"/>
    <property type="evidence" value="ECO:0007669"/>
    <property type="project" value="UniProtKB-UniRule"/>
</dbReference>
<dbReference type="HAMAP" id="MF_01107">
    <property type="entry name" value="ArgD_aminotrans_3"/>
    <property type="match status" value="1"/>
</dbReference>
<dbReference type="PATRIC" id="fig|1391653.3.peg.172"/>
<comment type="miscellaneous">
    <text evidence="4">May also have succinyldiaminopimelate aminotransferase activity, thus carrying out the corresponding step in lysine biosynthesis.</text>
</comment>
<protein>
    <recommendedName>
        <fullName evidence="4">Acetylornithine aminotransferase</fullName>
        <shortName evidence="4">ACOAT</shortName>
        <ecNumber evidence="4">2.6.1.11</ecNumber>
    </recommendedName>
</protein>
<feature type="binding site" evidence="4">
    <location>
        <begin position="106"/>
        <end position="107"/>
    </location>
    <ligand>
        <name>pyridoxal 5'-phosphate</name>
        <dbReference type="ChEBI" id="CHEBI:597326"/>
    </ligand>
</feature>
<dbReference type="PANTHER" id="PTHR11986:SF113">
    <property type="entry name" value="SUCCINYLORNITHINE TRANSAMINASE"/>
    <property type="match status" value="1"/>
</dbReference>
<dbReference type="AlphaFoldDB" id="A0A0K1P8D3"/>